<accession>A0ABR7WVA7</accession>
<keyword evidence="1" id="KW-0560">Oxidoreductase</keyword>
<gene>
    <name evidence="3" type="ORF">IDJ77_20595</name>
</gene>
<dbReference type="Gene3D" id="3.40.605.10">
    <property type="entry name" value="Aldehyde Dehydrogenase, Chain A, domain 1"/>
    <property type="match status" value="1"/>
</dbReference>
<dbReference type="PANTHER" id="PTHR43353:SF3">
    <property type="entry name" value="ALDEHYDE DEHYDROGENASE-RELATED"/>
    <property type="match status" value="1"/>
</dbReference>
<organism evidence="3 4">
    <name type="scientific">Mucilaginibacter pankratovii</name>
    <dbReference type="NCBI Taxonomy" id="2772110"/>
    <lineage>
        <taxon>Bacteria</taxon>
        <taxon>Pseudomonadati</taxon>
        <taxon>Bacteroidota</taxon>
        <taxon>Sphingobacteriia</taxon>
        <taxon>Sphingobacteriales</taxon>
        <taxon>Sphingobacteriaceae</taxon>
        <taxon>Mucilaginibacter</taxon>
    </lineage>
</organism>
<dbReference type="Proteomes" id="UP000606600">
    <property type="component" value="Unassembled WGS sequence"/>
</dbReference>
<feature type="domain" description="Aldehyde dehydrogenase" evidence="2">
    <location>
        <begin position="24"/>
        <end position="477"/>
    </location>
</feature>
<keyword evidence="4" id="KW-1185">Reference proteome</keyword>
<evidence type="ECO:0000313" key="4">
    <source>
        <dbReference type="Proteomes" id="UP000606600"/>
    </source>
</evidence>
<dbReference type="InterPro" id="IPR050740">
    <property type="entry name" value="Aldehyde_DH_Superfamily"/>
</dbReference>
<dbReference type="InterPro" id="IPR016162">
    <property type="entry name" value="Ald_DH_N"/>
</dbReference>
<dbReference type="InterPro" id="IPR016163">
    <property type="entry name" value="Ald_DH_C"/>
</dbReference>
<dbReference type="EMBL" id="JACWMY010000011">
    <property type="protein sequence ID" value="MBD1366223.1"/>
    <property type="molecule type" value="Genomic_DNA"/>
</dbReference>
<dbReference type="PANTHER" id="PTHR43353">
    <property type="entry name" value="SUCCINATE-SEMIALDEHYDE DEHYDROGENASE, MITOCHONDRIAL"/>
    <property type="match status" value="1"/>
</dbReference>
<comment type="caution">
    <text evidence="3">The sequence shown here is derived from an EMBL/GenBank/DDBJ whole genome shotgun (WGS) entry which is preliminary data.</text>
</comment>
<name>A0ABR7WVA7_9SPHI</name>
<evidence type="ECO:0000256" key="1">
    <source>
        <dbReference type="ARBA" id="ARBA00023002"/>
    </source>
</evidence>
<proteinExistence type="predicted"/>
<dbReference type="InterPro" id="IPR016161">
    <property type="entry name" value="Ald_DH/histidinol_DH"/>
</dbReference>
<reference evidence="3 4" key="1">
    <citation type="submission" date="2020-09" db="EMBL/GenBank/DDBJ databases">
        <title>Novel species of Mucilaginibacter isolated from a glacier on the Tibetan Plateau.</title>
        <authorList>
            <person name="Liu Q."/>
            <person name="Xin Y.-H."/>
        </authorList>
    </citation>
    <scope>NUCLEOTIDE SEQUENCE [LARGE SCALE GENOMIC DNA]</scope>
    <source>
        <strain evidence="3 4">ZT4R22</strain>
    </source>
</reference>
<protein>
    <submittedName>
        <fullName evidence="3">Aldehyde dehydrogenase (NADP(+))</fullName>
    </submittedName>
</protein>
<sequence length="535" mass="57289">MTRWGKNYYMNTQNIIGYALIPPTGKSFRAMSPASDTELAGDFHVATTTDADAAMQLADKAFAVYRHTDAKTKAAFLRSIAEGITALGDELLNRCAAESGLPIPRLTGERGRTTGQLNMYANLLEEGSWVDAVIDTAIPDRTPLPRVDIRKMLVPVGPAVVFGASNFPMAFSVAGGDTVSALAAGCPVVVKAHPAHPGASALVAEVIMQAAQKHGLPDGVFSHLFDDGYAVGEALVKHPKTKIVTFTGSLKGGMALVKMARERDEPIPVFAEMGSTNPVILLPQALENRAEELAKTYSESVTMSAGQFCTNPGLLLAVKSEGLDRFKTALGAGIANVASATMLTAGICSNYQKLSKERLGNEAVNIVGKADKLNTENQNQALAVVSEISAADFLADDKFKEEVFGPYSMLIVADDMAQLEEVVGYLHGQLTATIMAEREELALYKPIIDKLSNLAGRVILNGPPTGVEVGNAMQHGGPFPATSDSRFTSVGTGAIKRFVRPVAWQNWDNDLLPDALKDENPLGIWRLFNNEWSRK</sequence>
<dbReference type="Pfam" id="PF00171">
    <property type="entry name" value="Aldedh"/>
    <property type="match status" value="1"/>
</dbReference>
<dbReference type="CDD" id="cd07129">
    <property type="entry name" value="ALDH_KGSADH"/>
    <property type="match status" value="1"/>
</dbReference>
<evidence type="ECO:0000259" key="2">
    <source>
        <dbReference type="Pfam" id="PF00171"/>
    </source>
</evidence>
<dbReference type="Gene3D" id="3.40.309.10">
    <property type="entry name" value="Aldehyde Dehydrogenase, Chain A, domain 2"/>
    <property type="match status" value="1"/>
</dbReference>
<evidence type="ECO:0000313" key="3">
    <source>
        <dbReference type="EMBL" id="MBD1366223.1"/>
    </source>
</evidence>
<dbReference type="SUPFAM" id="SSF53720">
    <property type="entry name" value="ALDH-like"/>
    <property type="match status" value="1"/>
</dbReference>
<dbReference type="InterPro" id="IPR044151">
    <property type="entry name" value="ALDH_KGSADH"/>
</dbReference>
<dbReference type="InterPro" id="IPR015590">
    <property type="entry name" value="Aldehyde_DH_dom"/>
</dbReference>